<dbReference type="SMART" id="SM00899">
    <property type="entry name" value="FeoA"/>
    <property type="match status" value="1"/>
</dbReference>
<proteinExistence type="predicted"/>
<dbReference type="Gene3D" id="2.30.30.90">
    <property type="match status" value="1"/>
</dbReference>
<sequence length="74" mass="8416">MTTLRDLRPGERGRVTGYASDRLPPRIFEMGLLPGTEVELIRIAPLGDPLDLKVRGFHLSIRKHEAELILIERL</sequence>
<evidence type="ECO:0000259" key="2">
    <source>
        <dbReference type="SMART" id="SM00899"/>
    </source>
</evidence>
<gene>
    <name evidence="3" type="ORF">SAMN04488087_1471</name>
</gene>
<dbReference type="Pfam" id="PF04023">
    <property type="entry name" value="FeoA"/>
    <property type="match status" value="1"/>
</dbReference>
<dbReference type="PANTHER" id="PTHR42954">
    <property type="entry name" value="FE(2+) TRANSPORT PROTEIN A"/>
    <property type="match status" value="1"/>
</dbReference>
<organism evidence="3 4">
    <name type="scientific">Rhodothermus profundi</name>
    <dbReference type="NCBI Taxonomy" id="633813"/>
    <lineage>
        <taxon>Bacteria</taxon>
        <taxon>Pseudomonadati</taxon>
        <taxon>Rhodothermota</taxon>
        <taxon>Rhodothermia</taxon>
        <taxon>Rhodothermales</taxon>
        <taxon>Rhodothermaceae</taxon>
        <taxon>Rhodothermus</taxon>
    </lineage>
</organism>
<dbReference type="GO" id="GO:0046914">
    <property type="term" value="F:transition metal ion binding"/>
    <property type="evidence" value="ECO:0007669"/>
    <property type="project" value="InterPro"/>
</dbReference>
<dbReference type="InterPro" id="IPR052713">
    <property type="entry name" value="FeoA"/>
</dbReference>
<dbReference type="PANTHER" id="PTHR42954:SF2">
    <property type="entry name" value="FE(2+) TRANSPORT PROTEIN A"/>
    <property type="match status" value="1"/>
</dbReference>
<accession>A0A1M6TNY6</accession>
<dbReference type="Proteomes" id="UP000185812">
    <property type="component" value="Unassembled WGS sequence"/>
</dbReference>
<evidence type="ECO:0000313" key="3">
    <source>
        <dbReference type="EMBL" id="SHK58644.1"/>
    </source>
</evidence>
<dbReference type="SUPFAM" id="SSF50037">
    <property type="entry name" value="C-terminal domain of transcriptional repressors"/>
    <property type="match status" value="1"/>
</dbReference>
<protein>
    <submittedName>
        <fullName evidence="3">Ferrous iron transport protein A</fullName>
    </submittedName>
</protein>
<dbReference type="InterPro" id="IPR038157">
    <property type="entry name" value="FeoA_core_dom"/>
</dbReference>
<reference evidence="4" key="1">
    <citation type="submission" date="2016-11" db="EMBL/GenBank/DDBJ databases">
        <authorList>
            <person name="Varghese N."/>
            <person name="Submissions S."/>
        </authorList>
    </citation>
    <scope>NUCLEOTIDE SEQUENCE [LARGE SCALE GENOMIC DNA]</scope>
    <source>
        <strain evidence="4">DSM 22212</strain>
    </source>
</reference>
<keyword evidence="1" id="KW-0408">Iron</keyword>
<dbReference type="RefSeq" id="WP_072715328.1">
    <property type="nucleotide sequence ID" value="NZ_FRAU01000004.1"/>
</dbReference>
<dbReference type="InterPro" id="IPR007167">
    <property type="entry name" value="Fe-transptr_FeoA-like"/>
</dbReference>
<name>A0A1M6TNY6_9BACT</name>
<feature type="domain" description="Ferrous iron transporter FeoA-like" evidence="2">
    <location>
        <begin position="2"/>
        <end position="73"/>
    </location>
</feature>
<dbReference type="STRING" id="633813.SAMN04488087_1471"/>
<evidence type="ECO:0000313" key="4">
    <source>
        <dbReference type="Proteomes" id="UP000185812"/>
    </source>
</evidence>
<evidence type="ECO:0000256" key="1">
    <source>
        <dbReference type="ARBA" id="ARBA00023004"/>
    </source>
</evidence>
<dbReference type="InterPro" id="IPR008988">
    <property type="entry name" value="Transcriptional_repressor_C"/>
</dbReference>
<dbReference type="OrthoDB" id="9811076at2"/>
<dbReference type="EMBL" id="FRAU01000004">
    <property type="protein sequence ID" value="SHK58644.1"/>
    <property type="molecule type" value="Genomic_DNA"/>
</dbReference>
<dbReference type="AlphaFoldDB" id="A0A1M6TNY6"/>
<keyword evidence="4" id="KW-1185">Reference proteome</keyword>